<reference evidence="2" key="1">
    <citation type="journal article" date="2019" name="Int. J. Syst. Evol. Microbiol.">
        <title>The Global Catalogue of Microorganisms (GCM) 10K type strain sequencing project: providing services to taxonomists for standard genome sequencing and annotation.</title>
        <authorList>
            <consortium name="The Broad Institute Genomics Platform"/>
            <consortium name="The Broad Institute Genome Sequencing Center for Infectious Disease"/>
            <person name="Wu L."/>
            <person name="Ma J."/>
        </authorList>
    </citation>
    <scope>NUCLEOTIDE SEQUENCE [LARGE SCALE GENOMIC DNA]</scope>
    <source>
        <strain evidence="2">DFY28</strain>
    </source>
</reference>
<dbReference type="RefSeq" id="WP_377283239.1">
    <property type="nucleotide sequence ID" value="NZ_JBHRSI010000008.1"/>
</dbReference>
<proteinExistence type="predicted"/>
<evidence type="ECO:0000313" key="2">
    <source>
        <dbReference type="Proteomes" id="UP001597237"/>
    </source>
</evidence>
<evidence type="ECO:0000313" key="1">
    <source>
        <dbReference type="EMBL" id="MFD1783567.1"/>
    </source>
</evidence>
<dbReference type="Proteomes" id="UP001597237">
    <property type="component" value="Unassembled WGS sequence"/>
</dbReference>
<keyword evidence="2" id="KW-1185">Reference proteome</keyword>
<dbReference type="EMBL" id="JBHUEY010000001">
    <property type="protein sequence ID" value="MFD1783567.1"/>
    <property type="molecule type" value="Genomic_DNA"/>
</dbReference>
<accession>A0ABW4N033</accession>
<gene>
    <name evidence="1" type="ORF">ACFSC0_09205</name>
</gene>
<name>A0ABW4N033_9CAUL</name>
<evidence type="ECO:0008006" key="3">
    <source>
        <dbReference type="Google" id="ProtNLM"/>
    </source>
</evidence>
<sequence>MTVISVKAVPGGWAVEGGPGTAHLVFLRGGEAERKAHQLGAQWAEISGEAEVRIHDRTGALVGRSLYFASQAVPA</sequence>
<organism evidence="1 2">
    <name type="scientific">Phenylobacterium terrae</name>
    <dbReference type="NCBI Taxonomy" id="2665495"/>
    <lineage>
        <taxon>Bacteria</taxon>
        <taxon>Pseudomonadati</taxon>
        <taxon>Pseudomonadota</taxon>
        <taxon>Alphaproteobacteria</taxon>
        <taxon>Caulobacterales</taxon>
        <taxon>Caulobacteraceae</taxon>
        <taxon>Phenylobacterium</taxon>
    </lineage>
</organism>
<protein>
    <recommendedName>
        <fullName evidence="3">DUF2188 domain-containing protein</fullName>
    </recommendedName>
</protein>
<comment type="caution">
    <text evidence="1">The sequence shown here is derived from an EMBL/GenBank/DDBJ whole genome shotgun (WGS) entry which is preliminary data.</text>
</comment>